<gene>
    <name evidence="2" type="ORF">GCM10011489_01570</name>
</gene>
<dbReference type="Gene3D" id="3.30.420.40">
    <property type="match status" value="2"/>
</dbReference>
<accession>A0A916STN8</accession>
<keyword evidence="3" id="KW-1185">Reference proteome</keyword>
<name>A0A916STN8_9ACTN</name>
<dbReference type="InterPro" id="IPR043129">
    <property type="entry name" value="ATPase_NBD"/>
</dbReference>
<evidence type="ECO:0000256" key="1">
    <source>
        <dbReference type="SAM" id="MobiDB-lite"/>
    </source>
</evidence>
<feature type="compositionally biased region" description="Pro residues" evidence="1">
    <location>
        <begin position="520"/>
        <end position="531"/>
    </location>
</feature>
<sequence>MTTTFLGVDVGGGMIHFTLRTLDDAGRTDLDQRVIDIDSDDGLAMSARLGSGIDLMVEAARARGRGVGGICVAYGTEEQRKLITSRGGTRRRITLVPHTEAVAAWATDAGEVDRYGTVLVADCGDTDVTMFAVDATNGTTGPVEHSRVLAGRDIDTKLSQMVLSRTVSEQTPQTRGADRAALVSAIRTAKEDLSAAKPTRVHVSGARDTLALSSSMLDTVVSPAATDAAAVIESQLTEATGAVLLIGGLANIDAVRSTIADRLSLPVIVPDAPESVTSRGAAVLAAQTVGSPAGTEFIGGRRGRSGVTLVPMALLGALVIAALATAYAVGSSLVHTSDASTPSPQVSAAARQTDTSSQAQATGHQTHQPVPTSAGAGQATSRHSDPDADQGLPSWATKQLGPTDPTDVPTMTLTPQAHAPEAADAPLAPQARPSGSASPSQPSSTPPSTSDSQPPTSSTPPTSAGPSSPGPSDAEPSPSPDANGGNGSGTPGGDGATGDPNQSSPVPVAPATPEGWPAWLPLPPWWPAAQH</sequence>
<dbReference type="RefSeq" id="WP_188584661.1">
    <property type="nucleotide sequence ID" value="NZ_BMGC01000001.1"/>
</dbReference>
<protein>
    <recommendedName>
        <fullName evidence="4">Hsp70 protein</fullName>
    </recommendedName>
</protein>
<evidence type="ECO:0000313" key="3">
    <source>
        <dbReference type="Proteomes" id="UP000621454"/>
    </source>
</evidence>
<evidence type="ECO:0008006" key="4">
    <source>
        <dbReference type="Google" id="ProtNLM"/>
    </source>
</evidence>
<feature type="compositionally biased region" description="Polar residues" evidence="1">
    <location>
        <begin position="335"/>
        <end position="371"/>
    </location>
</feature>
<dbReference type="Proteomes" id="UP000621454">
    <property type="component" value="Unassembled WGS sequence"/>
</dbReference>
<dbReference type="Gene3D" id="3.90.640.10">
    <property type="entry name" value="Actin, Chain A, domain 4"/>
    <property type="match status" value="1"/>
</dbReference>
<feature type="compositionally biased region" description="Gly residues" evidence="1">
    <location>
        <begin position="484"/>
        <end position="496"/>
    </location>
</feature>
<feature type="compositionally biased region" description="Low complexity" evidence="1">
    <location>
        <begin position="415"/>
        <end position="483"/>
    </location>
</feature>
<organism evidence="2 3">
    <name type="scientific">Gordonia jinhuaensis</name>
    <dbReference type="NCBI Taxonomy" id="1517702"/>
    <lineage>
        <taxon>Bacteria</taxon>
        <taxon>Bacillati</taxon>
        <taxon>Actinomycetota</taxon>
        <taxon>Actinomycetes</taxon>
        <taxon>Mycobacteriales</taxon>
        <taxon>Gordoniaceae</taxon>
        <taxon>Gordonia</taxon>
    </lineage>
</organism>
<reference evidence="2" key="2">
    <citation type="submission" date="2020-09" db="EMBL/GenBank/DDBJ databases">
        <authorList>
            <person name="Sun Q."/>
            <person name="Zhou Y."/>
        </authorList>
    </citation>
    <scope>NUCLEOTIDE SEQUENCE</scope>
    <source>
        <strain evidence="2">CGMCC 1.12827</strain>
    </source>
</reference>
<comment type="caution">
    <text evidence="2">The sequence shown here is derived from an EMBL/GenBank/DDBJ whole genome shotgun (WGS) entry which is preliminary data.</text>
</comment>
<evidence type="ECO:0000313" key="2">
    <source>
        <dbReference type="EMBL" id="GGB17167.1"/>
    </source>
</evidence>
<proteinExistence type="predicted"/>
<reference evidence="2" key="1">
    <citation type="journal article" date="2014" name="Int. J. Syst. Evol. Microbiol.">
        <title>Complete genome sequence of Corynebacterium casei LMG S-19264T (=DSM 44701T), isolated from a smear-ripened cheese.</title>
        <authorList>
            <consortium name="US DOE Joint Genome Institute (JGI-PGF)"/>
            <person name="Walter F."/>
            <person name="Albersmeier A."/>
            <person name="Kalinowski J."/>
            <person name="Ruckert C."/>
        </authorList>
    </citation>
    <scope>NUCLEOTIDE SEQUENCE</scope>
    <source>
        <strain evidence="2">CGMCC 1.12827</strain>
    </source>
</reference>
<dbReference type="AlphaFoldDB" id="A0A916STN8"/>
<dbReference type="SUPFAM" id="SSF53067">
    <property type="entry name" value="Actin-like ATPase domain"/>
    <property type="match status" value="1"/>
</dbReference>
<dbReference type="EMBL" id="BMGC01000001">
    <property type="protein sequence ID" value="GGB17167.1"/>
    <property type="molecule type" value="Genomic_DNA"/>
</dbReference>
<feature type="region of interest" description="Disordered" evidence="1">
    <location>
        <begin position="335"/>
        <end position="531"/>
    </location>
</feature>